<reference evidence="2" key="1">
    <citation type="journal article" date="2021" name="Mol. Ecol. Resour.">
        <title>Phylogenomic analyses of the genus Drosophila reveals genomic signals of climate adaptation.</title>
        <authorList>
            <person name="Li F."/>
            <person name="Rane R.V."/>
            <person name="Luria V."/>
            <person name="Xiong Z."/>
            <person name="Chen J."/>
            <person name="Li Z."/>
            <person name="Catullo R.A."/>
            <person name="Griffin P.C."/>
            <person name="Schiffer M."/>
            <person name="Pearce S."/>
            <person name="Lee S.F."/>
            <person name="McElroy K."/>
            <person name="Stocker A."/>
            <person name="Shirriffs J."/>
            <person name="Cockerell F."/>
            <person name="Coppin C."/>
            <person name="Sgro C.M."/>
            <person name="Karger A."/>
            <person name="Cain J.W."/>
            <person name="Weber J.A."/>
            <person name="Santpere G."/>
            <person name="Kirschner M.W."/>
            <person name="Hoffmann A.A."/>
            <person name="Oakeshott J.G."/>
            <person name="Zhang G."/>
        </authorList>
    </citation>
    <scope>NUCLEOTIDE SEQUENCE</scope>
    <source>
        <strain evidence="2">BGI-SZ-2011g</strain>
    </source>
</reference>
<accession>A0AAD4K7F4</accession>
<dbReference type="Gene3D" id="2.60.120.10">
    <property type="entry name" value="Jelly Rolls"/>
    <property type="match status" value="1"/>
</dbReference>
<protein>
    <recommendedName>
        <fullName evidence="1">Cyclic nucleotide-binding domain-containing protein</fullName>
    </recommendedName>
</protein>
<gene>
    <name evidence="2" type="ORF">KR093_008750</name>
</gene>
<evidence type="ECO:0000313" key="2">
    <source>
        <dbReference type="EMBL" id="KAH8381585.1"/>
    </source>
</evidence>
<dbReference type="EMBL" id="JAJJHW010000824">
    <property type="protein sequence ID" value="KAH8381585.1"/>
    <property type="molecule type" value="Genomic_DNA"/>
</dbReference>
<dbReference type="Proteomes" id="UP001200034">
    <property type="component" value="Unassembled WGS sequence"/>
</dbReference>
<comment type="caution">
    <text evidence="2">The sequence shown here is derived from an EMBL/GenBank/DDBJ whole genome shotgun (WGS) entry which is preliminary data.</text>
</comment>
<dbReference type="CDD" id="cd00038">
    <property type="entry name" value="CAP_ED"/>
    <property type="match status" value="1"/>
</dbReference>
<dbReference type="PROSITE" id="PS50042">
    <property type="entry name" value="CNMP_BINDING_3"/>
    <property type="match status" value="1"/>
</dbReference>
<dbReference type="PANTHER" id="PTHR23011:SF41">
    <property type="entry name" value="CYCLIC NUCLEOTIDE-BINDING DOMAIN-CONTAINING PROTEIN"/>
    <property type="match status" value="1"/>
</dbReference>
<dbReference type="AlphaFoldDB" id="A0AAD4K7F4"/>
<dbReference type="PANTHER" id="PTHR23011">
    <property type="entry name" value="CYCLIC NUCLEOTIDE-BINDING DOMAIN CONTAINING PROTEIN"/>
    <property type="match status" value="1"/>
</dbReference>
<proteinExistence type="predicted"/>
<dbReference type="SMART" id="SM00100">
    <property type="entry name" value="cNMP"/>
    <property type="match status" value="1"/>
</dbReference>
<evidence type="ECO:0000259" key="1">
    <source>
        <dbReference type="PROSITE" id="PS50042"/>
    </source>
</evidence>
<dbReference type="Pfam" id="PF00027">
    <property type="entry name" value="cNMP_binding"/>
    <property type="match status" value="1"/>
</dbReference>
<keyword evidence="3" id="KW-1185">Reference proteome</keyword>
<dbReference type="InterPro" id="IPR018490">
    <property type="entry name" value="cNMP-bd_dom_sf"/>
</dbReference>
<dbReference type="InterPro" id="IPR000595">
    <property type="entry name" value="cNMP-bd_dom"/>
</dbReference>
<evidence type="ECO:0000313" key="3">
    <source>
        <dbReference type="Proteomes" id="UP001200034"/>
    </source>
</evidence>
<name>A0AAD4K7F4_9MUSC</name>
<feature type="domain" description="Cyclic nucleotide-binding" evidence="1">
    <location>
        <begin position="102"/>
        <end position="202"/>
    </location>
</feature>
<dbReference type="InterPro" id="IPR014710">
    <property type="entry name" value="RmlC-like_jellyroll"/>
</dbReference>
<organism evidence="2 3">
    <name type="scientific">Drosophila rubida</name>
    <dbReference type="NCBI Taxonomy" id="30044"/>
    <lineage>
        <taxon>Eukaryota</taxon>
        <taxon>Metazoa</taxon>
        <taxon>Ecdysozoa</taxon>
        <taxon>Arthropoda</taxon>
        <taxon>Hexapoda</taxon>
        <taxon>Insecta</taxon>
        <taxon>Pterygota</taxon>
        <taxon>Neoptera</taxon>
        <taxon>Endopterygota</taxon>
        <taxon>Diptera</taxon>
        <taxon>Brachycera</taxon>
        <taxon>Muscomorpha</taxon>
        <taxon>Ephydroidea</taxon>
        <taxon>Drosophilidae</taxon>
        <taxon>Drosophila</taxon>
    </lineage>
</organism>
<dbReference type="SUPFAM" id="SSF51206">
    <property type="entry name" value="cAMP-binding domain-like"/>
    <property type="match status" value="1"/>
</dbReference>
<sequence>MLTAKRLREAEENKKKNELRMRFKRVIRLIIINSQWIEMEESEEDMYEKIFNIKNDKRFLVRTTQKSELFTATDKSLLRTPHDARTPAEQQKLLNLFAHLKCFRDIPPTLRDRLMPVITFLSINAGRTIMRQGDTPHSMVFIVAGNIEMTSTKQVDGEVMFGPGDYIGDVELYEECPRLNTFISKSQCELLVLYDTDFTAILETYMKKVWLDKKRAIKALDYFNFLTDDLVSYYEHPTYSCILMCVSFKQIMKTCQMSTLKQFKPLDTIYSRDKGTLTNVHFVLSGECVILQCLNILVSRYNGKKVYDLDDPSDEKVSEDSESFDGLKEEEERASSINIQASEDEAKKKKKSVIAESHFIDVGTLTFGAIFGLGEKSEHRVIMARDVVQCLMIPRFFLMGNELNPGNIWQRRLFCLNCIIPTREMLFKDYVQNLKWKKFKSKYISEIVDLDADTVNVHDIPVLCRIEAGIA</sequence>